<reference evidence="2" key="2">
    <citation type="submission" date="2023-11" db="UniProtKB">
        <authorList>
            <consortium name="WormBaseParasite"/>
        </authorList>
    </citation>
    <scope>IDENTIFICATION</scope>
</reference>
<protein>
    <submittedName>
        <fullName evidence="2">Uncharacterized protein</fullName>
    </submittedName>
</protein>
<proteinExistence type="predicted"/>
<dbReference type="AlphaFoldDB" id="A0AA85JAE0"/>
<sequence>MEPQLFSLDGFFAEFSKCTTLLQSISRSTVKLGFTRNPVALGCEFLQMEEAYAGLPTVYNSRRMIKQIKICLKSLQDVSNQSIPSVRPLLTRIELFGILTSCLNLFEVSSSIWKIMFTISDNSGRFLDASYALVNYALSKVFSHEENVSVYDILKSVRNEVLMVLQNSQEILESSHEACVTGRLPTPHAHFQSVIISLGRAYIEHYCD</sequence>
<dbReference type="WBParaSite" id="TREG1_141240.1">
    <property type="protein sequence ID" value="TREG1_141240.1"/>
    <property type="gene ID" value="TREG1_141240"/>
</dbReference>
<organism evidence="1 2">
    <name type="scientific">Trichobilharzia regenti</name>
    <name type="common">Nasal bird schistosome</name>
    <dbReference type="NCBI Taxonomy" id="157069"/>
    <lineage>
        <taxon>Eukaryota</taxon>
        <taxon>Metazoa</taxon>
        <taxon>Spiralia</taxon>
        <taxon>Lophotrochozoa</taxon>
        <taxon>Platyhelminthes</taxon>
        <taxon>Trematoda</taxon>
        <taxon>Digenea</taxon>
        <taxon>Strigeidida</taxon>
        <taxon>Schistosomatoidea</taxon>
        <taxon>Schistosomatidae</taxon>
        <taxon>Trichobilharzia</taxon>
    </lineage>
</organism>
<dbReference type="Proteomes" id="UP000050795">
    <property type="component" value="Unassembled WGS sequence"/>
</dbReference>
<name>A0AA85JAE0_TRIRE</name>
<evidence type="ECO:0000313" key="2">
    <source>
        <dbReference type="WBParaSite" id="TREG1_141240.1"/>
    </source>
</evidence>
<accession>A0AA85JAE0</accession>
<keyword evidence="1" id="KW-1185">Reference proteome</keyword>
<reference evidence="1" key="1">
    <citation type="submission" date="2022-06" db="EMBL/GenBank/DDBJ databases">
        <authorList>
            <person name="Berger JAMES D."/>
            <person name="Berger JAMES D."/>
        </authorList>
    </citation>
    <scope>NUCLEOTIDE SEQUENCE [LARGE SCALE GENOMIC DNA]</scope>
</reference>
<evidence type="ECO:0000313" key="1">
    <source>
        <dbReference type="Proteomes" id="UP000050795"/>
    </source>
</evidence>